<dbReference type="PANTHER" id="PTHR30204">
    <property type="entry name" value="REDOX-CYCLING DRUG-SENSING TRANSCRIPTIONAL ACTIVATOR SOXR"/>
    <property type="match status" value="1"/>
</dbReference>
<dbReference type="EMBL" id="CP025688">
    <property type="protein sequence ID" value="QAA23180.1"/>
    <property type="molecule type" value="Genomic_DNA"/>
</dbReference>
<keyword evidence="3" id="KW-0804">Transcription</keyword>
<protein>
    <submittedName>
        <fullName evidence="5">MerR family transcriptional regulator</fullName>
    </submittedName>
</protein>
<dbReference type="InterPro" id="IPR009061">
    <property type="entry name" value="DNA-bd_dom_put_sf"/>
</dbReference>
<dbReference type="PROSITE" id="PS50937">
    <property type="entry name" value="HTH_MERR_2"/>
    <property type="match status" value="1"/>
</dbReference>
<dbReference type="CDD" id="cd00592">
    <property type="entry name" value="HTH_MerR-like"/>
    <property type="match status" value="1"/>
</dbReference>
<evidence type="ECO:0000256" key="1">
    <source>
        <dbReference type="ARBA" id="ARBA00023015"/>
    </source>
</evidence>
<dbReference type="Pfam" id="PF13411">
    <property type="entry name" value="MerR_1"/>
    <property type="match status" value="1"/>
</dbReference>
<accession>A0ABX5Q9A2</accession>
<evidence type="ECO:0000259" key="4">
    <source>
        <dbReference type="PROSITE" id="PS50937"/>
    </source>
</evidence>
<dbReference type="RefSeq" id="WP_028975666.1">
    <property type="nucleotide sequence ID" value="NZ_CP025688.1"/>
</dbReference>
<dbReference type="InterPro" id="IPR047057">
    <property type="entry name" value="MerR_fam"/>
</dbReference>
<dbReference type="InterPro" id="IPR000551">
    <property type="entry name" value="MerR-type_HTH_dom"/>
</dbReference>
<reference evidence="5 6" key="1">
    <citation type="submission" date="2018-01" db="EMBL/GenBank/DDBJ databases">
        <title>Complete genome sequencing of Sporolactobacillus terrae DLG3.</title>
        <authorList>
            <person name="Nam Y.-D."/>
            <person name="Kang J."/>
            <person name="Chung W.-H."/>
        </authorList>
    </citation>
    <scope>NUCLEOTIDE SEQUENCE [LARGE SCALE GENOMIC DNA]</scope>
    <source>
        <strain evidence="5 6">DLG3</strain>
    </source>
</reference>
<name>A0ABX5Q9A2_9BACL</name>
<proteinExistence type="predicted"/>
<evidence type="ECO:0000256" key="2">
    <source>
        <dbReference type="ARBA" id="ARBA00023125"/>
    </source>
</evidence>
<dbReference type="SMART" id="SM00422">
    <property type="entry name" value="HTH_MERR"/>
    <property type="match status" value="1"/>
</dbReference>
<dbReference type="Proteomes" id="UP000285882">
    <property type="component" value="Chromosome"/>
</dbReference>
<gene>
    <name evidence="5" type="ORF">C0674_11405</name>
</gene>
<evidence type="ECO:0000256" key="3">
    <source>
        <dbReference type="ARBA" id="ARBA00023163"/>
    </source>
</evidence>
<keyword evidence="1" id="KW-0805">Transcription regulation</keyword>
<keyword evidence="2" id="KW-0238">DNA-binding</keyword>
<sequence length="122" mass="14137">MKIGAFVARCETTKDTIRHYEQLHLIQPKKIGTYKDYGEKEFVDFQVVKEMQKMDLSLAQIQQIFCMKEKSGCGTATLIQSVLEALKKQSFALAAEEQRIKQKRVRTEHLIAKLKRIESSMQ</sequence>
<keyword evidence="6" id="KW-1185">Reference proteome</keyword>
<dbReference type="Gene3D" id="1.10.1660.10">
    <property type="match status" value="1"/>
</dbReference>
<dbReference type="SUPFAM" id="SSF46955">
    <property type="entry name" value="Putative DNA-binding domain"/>
    <property type="match status" value="1"/>
</dbReference>
<organism evidence="5 6">
    <name type="scientific">Sporolactobacillus terrae</name>
    <dbReference type="NCBI Taxonomy" id="269673"/>
    <lineage>
        <taxon>Bacteria</taxon>
        <taxon>Bacillati</taxon>
        <taxon>Bacillota</taxon>
        <taxon>Bacilli</taxon>
        <taxon>Bacillales</taxon>
        <taxon>Sporolactobacillaceae</taxon>
        <taxon>Sporolactobacillus</taxon>
    </lineage>
</organism>
<evidence type="ECO:0000313" key="6">
    <source>
        <dbReference type="Proteomes" id="UP000285882"/>
    </source>
</evidence>
<feature type="domain" description="HTH merR-type" evidence="4">
    <location>
        <begin position="1"/>
        <end position="67"/>
    </location>
</feature>
<dbReference type="PANTHER" id="PTHR30204:SF94">
    <property type="entry name" value="HEAVY METAL-DEPENDENT TRANSCRIPTIONAL REGULATOR HI_0293-RELATED"/>
    <property type="match status" value="1"/>
</dbReference>
<evidence type="ECO:0000313" key="5">
    <source>
        <dbReference type="EMBL" id="QAA23180.1"/>
    </source>
</evidence>